<name>A0A385UC58_9CAUD</name>
<dbReference type="KEGG" id="vg:60329003"/>
<evidence type="ECO:0000313" key="1">
    <source>
        <dbReference type="EMBL" id="AYB69312.1"/>
    </source>
</evidence>
<sequence>MNNQEKLARIREFCNSVPERDPGYEVARWLFVIRATGGEAWATR</sequence>
<dbReference type="EMBL" id="MH727548">
    <property type="protein sequence ID" value="AYB69312.1"/>
    <property type="molecule type" value="Genomic_DNA"/>
</dbReference>
<evidence type="ECO:0000313" key="2">
    <source>
        <dbReference type="Proteomes" id="UP000269031"/>
    </source>
</evidence>
<dbReference type="GeneID" id="60329003"/>
<protein>
    <submittedName>
        <fullName evidence="1">Uncharacterized protein</fullName>
    </submittedName>
</protein>
<dbReference type="Proteomes" id="UP000269031">
    <property type="component" value="Genome"/>
</dbReference>
<organism evidence="1 2">
    <name type="scientific">Mycobacterium phage Galactic</name>
    <dbReference type="NCBI Taxonomy" id="2301612"/>
    <lineage>
        <taxon>Viruses</taxon>
        <taxon>Duplodnaviria</taxon>
        <taxon>Heunggongvirae</taxon>
        <taxon>Uroviricota</taxon>
        <taxon>Caudoviricetes</taxon>
        <taxon>Gracegardnervirinae</taxon>
        <taxon>Cheoctovirus</taxon>
        <taxon>Cheoctovirus galactic</taxon>
    </lineage>
</organism>
<dbReference type="RefSeq" id="YP_009957481.1">
    <property type="nucleotide sequence ID" value="NC_051661.1"/>
</dbReference>
<keyword evidence="2" id="KW-1185">Reference proteome</keyword>
<reference evidence="1 2" key="1">
    <citation type="submission" date="2018-08" db="EMBL/GenBank/DDBJ databases">
        <authorList>
            <person name="Bray K.S."/>
            <person name="Carr Z.A."/>
            <person name="Cox A."/>
            <person name="Croney S.M."/>
            <person name="Francisco T.J."/>
            <person name="Gragg K.N."/>
            <person name="Gress-Byrd C.M."/>
            <person name="Holcomb E.R."/>
            <person name="Johnson C."/>
            <person name="Justice T.A."/>
            <person name="Latham E.D."/>
            <person name="Lovell F.C."/>
            <person name="Miller H.N."/>
            <person name="Quesada C."/>
            <person name="Radey J."/>
            <person name="Robinson P.M."/>
            <person name="Scott K.N."/>
            <person name="Smith C.E."/>
            <person name="Stamey B.D."/>
            <person name="Stanley G.P."/>
            <person name="Suchonic E.A."/>
            <person name="Taylor K.N."/>
            <person name="Weindel N.A."/>
            <person name="Wiseman B.T."/>
            <person name="Eckardt M.A."/>
            <person name="Gainey M.D."/>
            <person name="Wallen J.R."/>
            <person name="Garlena R.A."/>
            <person name="Russell D.A."/>
            <person name="Pope W.H."/>
            <person name="Jacobs-Sera D."/>
            <person name="Hatfull G.F."/>
        </authorList>
    </citation>
    <scope>NUCLEOTIDE SEQUENCE [LARGE SCALE GENOMIC DNA]</scope>
</reference>
<gene>
    <name evidence="1" type="primary">78</name>
    <name evidence="1" type="ORF">SEA_GALACTIC_78</name>
</gene>
<accession>A0A385UC58</accession>
<proteinExistence type="predicted"/>